<keyword evidence="4" id="KW-0443">Lipid metabolism</keyword>
<dbReference type="Pfam" id="PF01553">
    <property type="entry name" value="Acyltransferase"/>
    <property type="match status" value="1"/>
</dbReference>
<evidence type="ECO:0000259" key="6">
    <source>
        <dbReference type="SMART" id="SM00563"/>
    </source>
</evidence>
<dbReference type="GO" id="GO:0003841">
    <property type="term" value="F:1-acylglycerol-3-phosphate O-acyltransferase activity"/>
    <property type="evidence" value="ECO:0007669"/>
    <property type="project" value="UniProtKB-EC"/>
</dbReference>
<comment type="caution">
    <text evidence="7">The sequence shown here is derived from an EMBL/GenBank/DDBJ whole genome shotgun (WGS) entry which is preliminary data.</text>
</comment>
<reference evidence="7 8" key="1">
    <citation type="submission" date="2021-03" db="EMBL/GenBank/DDBJ databases">
        <title>Genomic Encyclopedia of Type Strains, Phase IV (KMG-IV): sequencing the most valuable type-strain genomes for metagenomic binning, comparative biology and taxonomic classification.</title>
        <authorList>
            <person name="Goeker M."/>
        </authorList>
    </citation>
    <scope>NUCLEOTIDE SEQUENCE [LARGE SCALE GENOMIC DNA]</scope>
    <source>
        <strain evidence="7 8">DSM 21600</strain>
    </source>
</reference>
<dbReference type="CDD" id="cd07989">
    <property type="entry name" value="LPLAT_AGPAT-like"/>
    <property type="match status" value="1"/>
</dbReference>
<dbReference type="EMBL" id="JAGGJU010000007">
    <property type="protein sequence ID" value="MBP1851301.1"/>
    <property type="molecule type" value="Genomic_DNA"/>
</dbReference>
<protein>
    <submittedName>
        <fullName evidence="7">1-acyl-sn-glycerol-3-phosphate acyltransferase</fullName>
        <ecNumber evidence="7">2.3.1.51</ecNumber>
    </submittedName>
</protein>
<keyword evidence="8" id="KW-1185">Reference proteome</keyword>
<evidence type="ECO:0000313" key="7">
    <source>
        <dbReference type="EMBL" id="MBP1851301.1"/>
    </source>
</evidence>
<evidence type="ECO:0000256" key="2">
    <source>
        <dbReference type="ARBA" id="ARBA00022516"/>
    </source>
</evidence>
<sequence length="266" mass="29084">MIDRLRVFLALSAIIALALGLLPLQMLALTFDWPMRRWLPGVWHRFACRALGLRIRVIGALDTRRPLMLAATHASWKDILILGALADVAFIAKSEVREWPVFGHLARLQHSIFIARNDKRGTGTQVNEIAARMADGEIVVLFPEGTTSDGNRVLPVKSSLFGAATAALPSAPDGVVRVQPVTIAYTGVYGLPMGRYHRPLAGWPGEVALVPHLLGVLKAGALDVEVSFGRPIDFREGDSRKALAATVEADLRRMLNASLRGRHRRA</sequence>
<name>A0ABS4E031_9HYPH</name>
<evidence type="ECO:0000313" key="8">
    <source>
        <dbReference type="Proteomes" id="UP000759443"/>
    </source>
</evidence>
<comment type="pathway">
    <text evidence="1">Lipid metabolism.</text>
</comment>
<dbReference type="Proteomes" id="UP000759443">
    <property type="component" value="Unassembled WGS sequence"/>
</dbReference>
<keyword evidence="3 7" id="KW-0808">Transferase</keyword>
<evidence type="ECO:0000256" key="5">
    <source>
        <dbReference type="ARBA" id="ARBA00023315"/>
    </source>
</evidence>
<organism evidence="7 8">
    <name type="scientific">Rhizobium halophytocola</name>
    <dbReference type="NCBI Taxonomy" id="735519"/>
    <lineage>
        <taxon>Bacteria</taxon>
        <taxon>Pseudomonadati</taxon>
        <taxon>Pseudomonadota</taxon>
        <taxon>Alphaproteobacteria</taxon>
        <taxon>Hyphomicrobiales</taxon>
        <taxon>Rhizobiaceae</taxon>
        <taxon>Rhizobium/Agrobacterium group</taxon>
        <taxon>Rhizobium</taxon>
    </lineage>
</organism>
<keyword evidence="5 7" id="KW-0012">Acyltransferase</keyword>
<accession>A0ABS4E031</accession>
<dbReference type="SUPFAM" id="SSF69593">
    <property type="entry name" value="Glycerol-3-phosphate (1)-acyltransferase"/>
    <property type="match status" value="1"/>
</dbReference>
<dbReference type="RefSeq" id="WP_209945887.1">
    <property type="nucleotide sequence ID" value="NZ_JAGGJU010000007.1"/>
</dbReference>
<evidence type="ECO:0000256" key="3">
    <source>
        <dbReference type="ARBA" id="ARBA00022679"/>
    </source>
</evidence>
<gene>
    <name evidence="7" type="ORF">J2Z17_002746</name>
</gene>
<dbReference type="PANTHER" id="PTHR10434">
    <property type="entry name" value="1-ACYL-SN-GLYCEROL-3-PHOSPHATE ACYLTRANSFERASE"/>
    <property type="match status" value="1"/>
</dbReference>
<dbReference type="SMART" id="SM00563">
    <property type="entry name" value="PlsC"/>
    <property type="match status" value="1"/>
</dbReference>
<dbReference type="EC" id="2.3.1.51" evidence="7"/>
<evidence type="ECO:0000256" key="4">
    <source>
        <dbReference type="ARBA" id="ARBA00023098"/>
    </source>
</evidence>
<keyword evidence="2" id="KW-0444">Lipid biosynthesis</keyword>
<dbReference type="InterPro" id="IPR002123">
    <property type="entry name" value="Plipid/glycerol_acylTrfase"/>
</dbReference>
<proteinExistence type="predicted"/>
<dbReference type="PANTHER" id="PTHR10434:SF64">
    <property type="entry name" value="1-ACYL-SN-GLYCEROL-3-PHOSPHATE ACYLTRANSFERASE-RELATED"/>
    <property type="match status" value="1"/>
</dbReference>
<evidence type="ECO:0000256" key="1">
    <source>
        <dbReference type="ARBA" id="ARBA00005189"/>
    </source>
</evidence>
<feature type="domain" description="Phospholipid/glycerol acyltransferase" evidence="6">
    <location>
        <begin position="67"/>
        <end position="186"/>
    </location>
</feature>